<dbReference type="Proteomes" id="UP001595859">
    <property type="component" value="Unassembled WGS sequence"/>
</dbReference>
<reference evidence="2" key="1">
    <citation type="journal article" date="2019" name="Int. J. Syst. Evol. Microbiol.">
        <title>The Global Catalogue of Microorganisms (GCM) 10K type strain sequencing project: providing services to taxonomists for standard genome sequencing and annotation.</title>
        <authorList>
            <consortium name="The Broad Institute Genomics Platform"/>
            <consortium name="The Broad Institute Genome Sequencing Center for Infectious Disease"/>
            <person name="Wu L."/>
            <person name="Ma J."/>
        </authorList>
    </citation>
    <scope>NUCLEOTIDE SEQUENCE [LARGE SCALE GENOMIC DNA]</scope>
    <source>
        <strain evidence="2">ZS-22-S1</strain>
    </source>
</reference>
<proteinExistence type="predicted"/>
<dbReference type="RefSeq" id="WP_378055756.1">
    <property type="nucleotide sequence ID" value="NZ_JBHSIS010000003.1"/>
</dbReference>
<gene>
    <name evidence="1" type="ORF">ACFPCV_09035</name>
</gene>
<keyword evidence="2" id="KW-1185">Reference proteome</keyword>
<comment type="caution">
    <text evidence="1">The sequence shown here is derived from an EMBL/GenBank/DDBJ whole genome shotgun (WGS) entry which is preliminary data.</text>
</comment>
<protein>
    <submittedName>
        <fullName evidence="1">Uncharacterized protein</fullName>
    </submittedName>
</protein>
<evidence type="ECO:0000313" key="2">
    <source>
        <dbReference type="Proteomes" id="UP001595859"/>
    </source>
</evidence>
<organism evidence="1 2">
    <name type="scientific">Actinophytocola glycyrrhizae</name>
    <dbReference type="NCBI Taxonomy" id="2044873"/>
    <lineage>
        <taxon>Bacteria</taxon>
        <taxon>Bacillati</taxon>
        <taxon>Actinomycetota</taxon>
        <taxon>Actinomycetes</taxon>
        <taxon>Pseudonocardiales</taxon>
        <taxon>Pseudonocardiaceae</taxon>
    </lineage>
</organism>
<evidence type="ECO:0000313" key="1">
    <source>
        <dbReference type="EMBL" id="MFC4853651.1"/>
    </source>
</evidence>
<name>A0ABV9S2D7_9PSEU</name>
<dbReference type="EMBL" id="JBHSIS010000003">
    <property type="protein sequence ID" value="MFC4853651.1"/>
    <property type="molecule type" value="Genomic_DNA"/>
</dbReference>
<accession>A0ABV9S2D7</accession>
<sequence length="100" mass="11056">METVGTFTRQSLKSSLGEDDWLRFFALMGSEIARLEGTPIVPGTPESKDEHVEELVLMTKKLAVIERLSVYGAALDSQVINPNEGRYFLLTLNIPGNSSQ</sequence>